<feature type="domain" description="Transglutaminase N-terminal" evidence="3">
    <location>
        <begin position="121"/>
        <end position="213"/>
    </location>
</feature>
<organism evidence="4 5">
    <name type="scientific">Mya arenaria</name>
    <name type="common">Soft-shell clam</name>
    <dbReference type="NCBI Taxonomy" id="6604"/>
    <lineage>
        <taxon>Eukaryota</taxon>
        <taxon>Metazoa</taxon>
        <taxon>Spiralia</taxon>
        <taxon>Lophotrochozoa</taxon>
        <taxon>Mollusca</taxon>
        <taxon>Bivalvia</taxon>
        <taxon>Autobranchia</taxon>
        <taxon>Heteroconchia</taxon>
        <taxon>Euheterodonta</taxon>
        <taxon>Imparidentia</taxon>
        <taxon>Neoheterodontei</taxon>
        <taxon>Myida</taxon>
        <taxon>Myoidea</taxon>
        <taxon>Myidae</taxon>
        <taxon>Mya</taxon>
    </lineage>
</organism>
<accession>A0ABY7EUX4</accession>
<dbReference type="InterPro" id="IPR013783">
    <property type="entry name" value="Ig-like_fold"/>
</dbReference>
<dbReference type="Gene3D" id="2.60.40.10">
    <property type="entry name" value="Immunoglobulins"/>
    <property type="match status" value="1"/>
</dbReference>
<evidence type="ECO:0000313" key="5">
    <source>
        <dbReference type="Proteomes" id="UP001164746"/>
    </source>
</evidence>
<feature type="non-terminal residue" evidence="4">
    <location>
        <position position="247"/>
    </location>
</feature>
<comment type="similarity">
    <text evidence="1">Belongs to the transglutaminase superfamily. Transglutaminase family.</text>
</comment>
<evidence type="ECO:0000256" key="2">
    <source>
        <dbReference type="SAM" id="MobiDB-lite"/>
    </source>
</evidence>
<dbReference type="Pfam" id="PF00868">
    <property type="entry name" value="Transglut_N"/>
    <property type="match status" value="1"/>
</dbReference>
<keyword evidence="5" id="KW-1185">Reference proteome</keyword>
<name>A0ABY7EUX4_MYAAR</name>
<dbReference type="SUPFAM" id="SSF81296">
    <property type="entry name" value="E set domains"/>
    <property type="match status" value="1"/>
</dbReference>
<evidence type="ECO:0000313" key="4">
    <source>
        <dbReference type="EMBL" id="WAR12914.1"/>
    </source>
</evidence>
<dbReference type="EMBL" id="CP111019">
    <property type="protein sequence ID" value="WAR12914.1"/>
    <property type="molecule type" value="Genomic_DNA"/>
</dbReference>
<feature type="compositionally biased region" description="Basic and acidic residues" evidence="2">
    <location>
        <begin position="76"/>
        <end position="100"/>
    </location>
</feature>
<dbReference type="InterPro" id="IPR001102">
    <property type="entry name" value="Transglutaminase_N"/>
</dbReference>
<dbReference type="InterPro" id="IPR050779">
    <property type="entry name" value="Transglutaminase"/>
</dbReference>
<proteinExistence type="inferred from homology"/>
<gene>
    <name evidence="4" type="ORF">MAR_027094</name>
</gene>
<evidence type="ECO:0000259" key="3">
    <source>
        <dbReference type="Pfam" id="PF00868"/>
    </source>
</evidence>
<dbReference type="InterPro" id="IPR014756">
    <property type="entry name" value="Ig_E-set"/>
</dbReference>
<sequence>MYCRYRSLINPYSFGYPSYSYGYNFGGSGGGGDNDSSSGGYSSPFWNEYYYGRARRTPYYWVRDSLFCRRGRGGRHASEDKPKEERPETPPKPVRPEPPKVELAKKINVLDIDLHIPENTLKHKRGDSFKVTLKLDRPYSNEKNDVKINFALGENPLPTRGTEVEFDVDETGNGTFKADDWGANKLKQNGNDISLQIFVPANCIIGEWTMSVKSYSFGKDKDGNDTTLVFRYELDTDIAILFNPWCK</sequence>
<reference evidence="4" key="1">
    <citation type="submission" date="2022-11" db="EMBL/GenBank/DDBJ databases">
        <title>Centuries of genome instability and evolution in soft-shell clam transmissible cancer (bioRxiv).</title>
        <authorList>
            <person name="Hart S.F.M."/>
            <person name="Yonemitsu M.A."/>
            <person name="Giersch R.M."/>
            <person name="Beal B.F."/>
            <person name="Arriagada G."/>
            <person name="Davis B.W."/>
            <person name="Ostrander E.A."/>
            <person name="Goff S.P."/>
            <person name="Metzger M.J."/>
        </authorList>
    </citation>
    <scope>NUCLEOTIDE SEQUENCE</scope>
    <source>
        <strain evidence="4">MELC-2E11</strain>
        <tissue evidence="4">Siphon/mantle</tissue>
    </source>
</reference>
<feature type="region of interest" description="Disordered" evidence="2">
    <location>
        <begin position="72"/>
        <end position="100"/>
    </location>
</feature>
<dbReference type="Proteomes" id="UP001164746">
    <property type="component" value="Chromosome 8"/>
</dbReference>
<dbReference type="PANTHER" id="PTHR11590">
    <property type="entry name" value="PROTEIN-GLUTAMINE GAMMA-GLUTAMYLTRANSFERASE"/>
    <property type="match status" value="1"/>
</dbReference>
<protein>
    <submittedName>
        <fullName evidence="4">TGMH-like protein</fullName>
    </submittedName>
</protein>
<evidence type="ECO:0000256" key="1">
    <source>
        <dbReference type="ARBA" id="ARBA00005968"/>
    </source>
</evidence>
<dbReference type="PANTHER" id="PTHR11590:SF40">
    <property type="entry name" value="HEMOCYTE PROTEIN-GLUTAMINE GAMMA-GLUTAMYLTRANSFERASE-LIKE PROTEIN"/>
    <property type="match status" value="1"/>
</dbReference>